<comment type="caution">
    <text evidence="2">The sequence shown here is derived from an EMBL/GenBank/DDBJ whole genome shotgun (WGS) entry which is preliminary data.</text>
</comment>
<reference evidence="3 4" key="2">
    <citation type="submission" date="2024-07" db="EMBL/GenBank/DDBJ databases">
        <authorList>
            <person name="Akdeniz Z."/>
        </authorList>
    </citation>
    <scope>NUCLEOTIDE SEQUENCE [LARGE SCALE GENOMIC DNA]</scope>
</reference>
<sequence>MLSVLNTVCYMQKQVKLIELTNCYYQNNILIYGKDARTFKIQIQSANNTKCAVLPSDVLVNLTLSSSTFPDVLQIIVSNYSYVDTDLFLFTIPKSIDLDNFNDEIYAIIRIFCYGYYTDIQILVYDTQKSDLQNCFNILDIYLQNNELRLQVSPTLLCKSQMVGYKPGALAYIHNLYLSIYKFKYMLNLQNFLINYQTNLCYTENIIISQQNYQALIYQSFLFGQLVLESMQGKSSVVLKYDTNIILDNISDLFTRKELFMYQNLTESGYQVIIDYDPVQYQSVLNLIANIQYDHVTYRLTGAILKQQQYLIQGSAEFDSTLRKITFSCSTGSLVDQKRCQKMIDDDFFAYIASPVYNLDIIFMQRDIIVYQMKATNLVPRYSCWKYGVAVVSSKSIRLELDRNHKCDNDSQFYDFNNNSMWFEVENNDKLVYSYNYFYPILDPTKINVFSFSCSVINCALISRQSRIVFKFQEGDFIQQIQVNKFDLQTERDFNSKICLISGVVSATGVFVLTVFKLFKTRSVLKSIKRHQHKKDVKD</sequence>
<accession>A0AA86N7P1</accession>
<keyword evidence="1" id="KW-0812">Transmembrane</keyword>
<evidence type="ECO:0008006" key="5">
    <source>
        <dbReference type="Google" id="ProtNLM"/>
    </source>
</evidence>
<proteinExistence type="predicted"/>
<keyword evidence="1" id="KW-1133">Transmembrane helix</keyword>
<dbReference type="AlphaFoldDB" id="A0AA86N7P1"/>
<reference evidence="2" key="1">
    <citation type="submission" date="2023-06" db="EMBL/GenBank/DDBJ databases">
        <authorList>
            <person name="Kurt Z."/>
        </authorList>
    </citation>
    <scope>NUCLEOTIDE SEQUENCE</scope>
</reference>
<protein>
    <recommendedName>
        <fullName evidence="5">Transmembrane protein</fullName>
    </recommendedName>
</protein>
<dbReference type="EMBL" id="CAXDID020000582">
    <property type="protein sequence ID" value="CAL6104395.1"/>
    <property type="molecule type" value="Genomic_DNA"/>
</dbReference>
<name>A0AA86N7P1_9EUKA</name>
<keyword evidence="1" id="KW-0472">Membrane</keyword>
<gene>
    <name evidence="2" type="ORF">HINF_LOCUS1881</name>
    <name evidence="3" type="ORF">HINF_LOCUS72762</name>
</gene>
<evidence type="ECO:0000256" key="1">
    <source>
        <dbReference type="SAM" id="Phobius"/>
    </source>
</evidence>
<organism evidence="2">
    <name type="scientific">Hexamita inflata</name>
    <dbReference type="NCBI Taxonomy" id="28002"/>
    <lineage>
        <taxon>Eukaryota</taxon>
        <taxon>Metamonada</taxon>
        <taxon>Diplomonadida</taxon>
        <taxon>Hexamitidae</taxon>
        <taxon>Hexamitinae</taxon>
        <taxon>Hexamita</taxon>
    </lineage>
</organism>
<evidence type="ECO:0000313" key="4">
    <source>
        <dbReference type="Proteomes" id="UP001642409"/>
    </source>
</evidence>
<evidence type="ECO:0000313" key="3">
    <source>
        <dbReference type="EMBL" id="CAL6104395.1"/>
    </source>
</evidence>
<dbReference type="EMBL" id="CATOUU010000046">
    <property type="protein sequence ID" value="CAI9914236.1"/>
    <property type="molecule type" value="Genomic_DNA"/>
</dbReference>
<evidence type="ECO:0000313" key="2">
    <source>
        <dbReference type="EMBL" id="CAI9914236.1"/>
    </source>
</evidence>
<keyword evidence="4" id="KW-1185">Reference proteome</keyword>
<feature type="transmembrane region" description="Helical" evidence="1">
    <location>
        <begin position="500"/>
        <end position="519"/>
    </location>
</feature>
<dbReference type="Proteomes" id="UP001642409">
    <property type="component" value="Unassembled WGS sequence"/>
</dbReference>